<reference evidence="3 4" key="1">
    <citation type="journal article" date="2019" name="Gigascience">
        <title>Whole-genome sequence of the oriental lung fluke Paragonimus westermani.</title>
        <authorList>
            <person name="Oey H."/>
            <person name="Zakrzewski M."/>
            <person name="Narain K."/>
            <person name="Devi K.R."/>
            <person name="Agatsuma T."/>
            <person name="Nawaratna S."/>
            <person name="Gobert G.N."/>
            <person name="Jones M.K."/>
            <person name="Ragan M.A."/>
            <person name="McManus D.P."/>
            <person name="Krause L."/>
        </authorList>
    </citation>
    <scope>NUCLEOTIDE SEQUENCE [LARGE SCALE GENOMIC DNA]</scope>
    <source>
        <strain evidence="3 4">IND2009</strain>
    </source>
</reference>
<name>A0A5J4NPY7_9TREM</name>
<comment type="caution">
    <text evidence="3">The sequence shown here is derived from an EMBL/GenBank/DDBJ whole genome shotgun (WGS) entry which is preliminary data.</text>
</comment>
<gene>
    <name evidence="3" type="ORF">DEA37_0002468</name>
</gene>
<sequence>MCNSTYHVVAQWLVEILEPVNREVNKYDFRDTFEFVDSISHLNVLNKKMISLGVSSIVMNVPLVETIQFLCDYIESHRINVGLPATELKELVMFCTSNIQIHVNGEFYRQIDGVAIGSPVGSLLAAIFMRKLDSNQLNETIRTTSYYRRYVDHVFCVVDTTEDLQKLLTVFNKTHKNVVFSLERETDDYACDVCKKTVETVKDGLKTGILQQVLEIYLTKECESLGVFAEVCKSAVRKGIKFLSDQVQKMDPEETCKHRRPIMKKCSTAKEAAYLALLEHRNTPSADIDLSPAQRLMGRRTRTRIPLVEDRLALQTVTWSTVRKRLKQRIER</sequence>
<dbReference type="EMBL" id="QNGE01001648">
    <property type="protein sequence ID" value="KAA3677128.1"/>
    <property type="molecule type" value="Genomic_DNA"/>
</dbReference>
<dbReference type="SUPFAM" id="SSF47862">
    <property type="entry name" value="Saposin"/>
    <property type="match status" value="1"/>
</dbReference>
<dbReference type="PANTHER" id="PTHR21301">
    <property type="entry name" value="REVERSE TRANSCRIPTASE"/>
    <property type="match status" value="1"/>
</dbReference>
<dbReference type="InterPro" id="IPR011001">
    <property type="entry name" value="Saposin-like"/>
</dbReference>
<accession>A0A5J4NPY7</accession>
<dbReference type="PANTHER" id="PTHR21301:SF10">
    <property type="entry name" value="REVERSE TRANSCRIPTASE DOMAIN-CONTAINING PROTEIN"/>
    <property type="match status" value="1"/>
</dbReference>
<keyword evidence="1" id="KW-1015">Disulfide bond</keyword>
<dbReference type="AlphaFoldDB" id="A0A5J4NPY7"/>
<proteinExistence type="predicted"/>
<dbReference type="InterPro" id="IPR008139">
    <property type="entry name" value="SaposinB_dom"/>
</dbReference>
<protein>
    <recommendedName>
        <fullName evidence="2">Saposin B-type domain-containing protein</fullName>
    </recommendedName>
</protein>
<dbReference type="Proteomes" id="UP000324629">
    <property type="component" value="Unassembled WGS sequence"/>
</dbReference>
<evidence type="ECO:0000259" key="2">
    <source>
        <dbReference type="PROSITE" id="PS50015"/>
    </source>
</evidence>
<evidence type="ECO:0000256" key="1">
    <source>
        <dbReference type="ARBA" id="ARBA00023157"/>
    </source>
</evidence>
<keyword evidence="4" id="KW-1185">Reference proteome</keyword>
<dbReference type="SMART" id="SM00741">
    <property type="entry name" value="SapB"/>
    <property type="match status" value="1"/>
</dbReference>
<evidence type="ECO:0000313" key="4">
    <source>
        <dbReference type="Proteomes" id="UP000324629"/>
    </source>
</evidence>
<feature type="domain" description="Saposin B-type" evidence="2">
    <location>
        <begin position="187"/>
        <end position="270"/>
    </location>
</feature>
<dbReference type="Gene3D" id="1.10.225.10">
    <property type="entry name" value="Saposin-like"/>
    <property type="match status" value="1"/>
</dbReference>
<evidence type="ECO:0000313" key="3">
    <source>
        <dbReference type="EMBL" id="KAA3677128.1"/>
    </source>
</evidence>
<dbReference type="PROSITE" id="PS50015">
    <property type="entry name" value="SAP_B"/>
    <property type="match status" value="1"/>
</dbReference>
<organism evidence="3 4">
    <name type="scientific">Paragonimus westermani</name>
    <dbReference type="NCBI Taxonomy" id="34504"/>
    <lineage>
        <taxon>Eukaryota</taxon>
        <taxon>Metazoa</taxon>
        <taxon>Spiralia</taxon>
        <taxon>Lophotrochozoa</taxon>
        <taxon>Platyhelminthes</taxon>
        <taxon>Trematoda</taxon>
        <taxon>Digenea</taxon>
        <taxon>Plagiorchiida</taxon>
        <taxon>Troglotremata</taxon>
        <taxon>Troglotrematidae</taxon>
        <taxon>Paragonimus</taxon>
    </lineage>
</organism>